<protein>
    <recommendedName>
        <fullName evidence="1">RNase H type-1 domain-containing protein</fullName>
    </recommendedName>
</protein>
<dbReference type="InterPro" id="IPR002156">
    <property type="entry name" value="RNaseH_domain"/>
</dbReference>
<organism evidence="2 3">
    <name type="scientific">Parnassius mnemosyne</name>
    <name type="common">clouded apollo</name>
    <dbReference type="NCBI Taxonomy" id="213953"/>
    <lineage>
        <taxon>Eukaryota</taxon>
        <taxon>Metazoa</taxon>
        <taxon>Ecdysozoa</taxon>
        <taxon>Arthropoda</taxon>
        <taxon>Hexapoda</taxon>
        <taxon>Insecta</taxon>
        <taxon>Pterygota</taxon>
        <taxon>Neoptera</taxon>
        <taxon>Endopterygota</taxon>
        <taxon>Lepidoptera</taxon>
        <taxon>Glossata</taxon>
        <taxon>Ditrysia</taxon>
        <taxon>Papilionoidea</taxon>
        <taxon>Papilionidae</taxon>
        <taxon>Parnassiinae</taxon>
        <taxon>Parnassini</taxon>
        <taxon>Parnassius</taxon>
        <taxon>Driopa</taxon>
    </lineage>
</organism>
<evidence type="ECO:0000313" key="3">
    <source>
        <dbReference type="Proteomes" id="UP001314205"/>
    </source>
</evidence>
<dbReference type="Gene3D" id="3.30.420.10">
    <property type="entry name" value="Ribonuclease H-like superfamily/Ribonuclease H"/>
    <property type="match status" value="1"/>
</dbReference>
<reference evidence="2 3" key="1">
    <citation type="submission" date="2023-11" db="EMBL/GenBank/DDBJ databases">
        <authorList>
            <person name="Hedman E."/>
            <person name="Englund M."/>
            <person name="Stromberg M."/>
            <person name="Nyberg Akerstrom W."/>
            <person name="Nylinder S."/>
            <person name="Jareborg N."/>
            <person name="Kallberg Y."/>
            <person name="Kronander E."/>
        </authorList>
    </citation>
    <scope>NUCLEOTIDE SEQUENCE [LARGE SCALE GENOMIC DNA]</scope>
</reference>
<dbReference type="Proteomes" id="UP001314205">
    <property type="component" value="Unassembled WGS sequence"/>
</dbReference>
<dbReference type="GO" id="GO:0003676">
    <property type="term" value="F:nucleic acid binding"/>
    <property type="evidence" value="ECO:0007669"/>
    <property type="project" value="InterPro"/>
</dbReference>
<evidence type="ECO:0000313" key="2">
    <source>
        <dbReference type="EMBL" id="CAK1589897.1"/>
    </source>
</evidence>
<accession>A0AAV1L7A8</accession>
<dbReference type="AlphaFoldDB" id="A0AAV1L7A8"/>
<dbReference type="GO" id="GO:0004523">
    <property type="term" value="F:RNA-DNA hybrid ribonuclease activity"/>
    <property type="evidence" value="ECO:0007669"/>
    <property type="project" value="InterPro"/>
</dbReference>
<dbReference type="InterPro" id="IPR036397">
    <property type="entry name" value="RNaseH_sf"/>
</dbReference>
<keyword evidence="3" id="KW-1185">Reference proteome</keyword>
<dbReference type="EMBL" id="CAVLGL010000085">
    <property type="protein sequence ID" value="CAK1589897.1"/>
    <property type="molecule type" value="Genomic_DNA"/>
</dbReference>
<dbReference type="SUPFAM" id="SSF53098">
    <property type="entry name" value="Ribonuclease H-like"/>
    <property type="match status" value="1"/>
</dbReference>
<evidence type="ECO:0000259" key="1">
    <source>
        <dbReference type="Pfam" id="PF00075"/>
    </source>
</evidence>
<dbReference type="CDD" id="cd09276">
    <property type="entry name" value="Rnase_HI_RT_non_LTR"/>
    <property type="match status" value="1"/>
</dbReference>
<name>A0AAV1L7A8_9NEOP</name>
<gene>
    <name evidence="2" type="ORF">PARMNEM_LOCUS10333</name>
</gene>
<dbReference type="InterPro" id="IPR012337">
    <property type="entry name" value="RNaseH-like_sf"/>
</dbReference>
<dbReference type="Pfam" id="PF00075">
    <property type="entry name" value="RNase_H"/>
    <property type="match status" value="1"/>
</dbReference>
<feature type="domain" description="RNase H type-1" evidence="1">
    <location>
        <begin position="126"/>
        <end position="208"/>
    </location>
</feature>
<sequence>MYTAVVETIVLYAASVWAPAAKKLGVRKQLNTVQRGIAQKKNHKSVPYCIPTLGASIGWSIPLDLRVQEAASLFVAKRGKLQSVLADRVVETKVSCTELPHPASDMDLKFICLINEDETRRNNIQSLRIFTDGSKIEGKVGAALYFWNSAAEIRTLKLKLWDHCTVYQAELLAIYMATERILSSAETTFGVYSDSRSALETIVNQDSQHPLAVKTRKNIHNILGQQKNITTLGLNPMRVLQKTNVPTSWQNMQRCEPKEVRTMTFVRSPL</sequence>
<proteinExistence type="predicted"/>
<comment type="caution">
    <text evidence="2">The sequence shown here is derived from an EMBL/GenBank/DDBJ whole genome shotgun (WGS) entry which is preliminary data.</text>
</comment>